<protein>
    <submittedName>
        <fullName evidence="2">Uncharacterized protein</fullName>
    </submittedName>
</protein>
<keyword evidence="1" id="KW-0812">Transmembrane</keyword>
<evidence type="ECO:0000256" key="1">
    <source>
        <dbReference type="SAM" id="Phobius"/>
    </source>
</evidence>
<reference evidence="2" key="2">
    <citation type="submission" date="2025-08" db="UniProtKB">
        <authorList>
            <consortium name="Ensembl"/>
        </authorList>
    </citation>
    <scope>IDENTIFICATION</scope>
</reference>
<name>F6ZJS9_CIOIN</name>
<feature type="transmembrane region" description="Helical" evidence="1">
    <location>
        <begin position="14"/>
        <end position="33"/>
    </location>
</feature>
<evidence type="ECO:0000313" key="2">
    <source>
        <dbReference type="Ensembl" id="ENSCINP00000027565.2"/>
    </source>
</evidence>
<sequence length="63" mass="7316">MKIAAYKKTCPNSYHFISSILNLYYYYFVICLLSSKTNSISMSGYIIYLPLFSIFNCVYVSLT</sequence>
<dbReference type="InParanoid" id="F6ZJS9"/>
<keyword evidence="1" id="KW-1133">Transmembrane helix</keyword>
<dbReference type="HOGENOM" id="CLU_2885072_0_0_1"/>
<reference evidence="2" key="3">
    <citation type="submission" date="2025-09" db="UniProtKB">
        <authorList>
            <consortium name="Ensembl"/>
        </authorList>
    </citation>
    <scope>IDENTIFICATION</scope>
</reference>
<reference evidence="3" key="1">
    <citation type="journal article" date="2002" name="Science">
        <title>The draft genome of Ciona intestinalis: insights into chordate and vertebrate origins.</title>
        <authorList>
            <person name="Dehal P."/>
            <person name="Satou Y."/>
            <person name="Campbell R.K."/>
            <person name="Chapman J."/>
            <person name="Degnan B."/>
            <person name="De Tomaso A."/>
            <person name="Davidson B."/>
            <person name="Di Gregorio A."/>
            <person name="Gelpke M."/>
            <person name="Goodstein D.M."/>
            <person name="Harafuji N."/>
            <person name="Hastings K.E."/>
            <person name="Ho I."/>
            <person name="Hotta K."/>
            <person name="Huang W."/>
            <person name="Kawashima T."/>
            <person name="Lemaire P."/>
            <person name="Martinez D."/>
            <person name="Meinertzhagen I.A."/>
            <person name="Necula S."/>
            <person name="Nonaka M."/>
            <person name="Putnam N."/>
            <person name="Rash S."/>
            <person name="Saiga H."/>
            <person name="Satake M."/>
            <person name="Terry A."/>
            <person name="Yamada L."/>
            <person name="Wang H.G."/>
            <person name="Awazu S."/>
            <person name="Azumi K."/>
            <person name="Boore J."/>
            <person name="Branno M."/>
            <person name="Chin-Bow S."/>
            <person name="DeSantis R."/>
            <person name="Doyle S."/>
            <person name="Francino P."/>
            <person name="Keys D.N."/>
            <person name="Haga S."/>
            <person name="Hayashi H."/>
            <person name="Hino K."/>
            <person name="Imai K.S."/>
            <person name="Inaba K."/>
            <person name="Kano S."/>
            <person name="Kobayashi K."/>
            <person name="Kobayashi M."/>
            <person name="Lee B.I."/>
            <person name="Makabe K.W."/>
            <person name="Manohar C."/>
            <person name="Matassi G."/>
            <person name="Medina M."/>
            <person name="Mochizuki Y."/>
            <person name="Mount S."/>
            <person name="Morishita T."/>
            <person name="Miura S."/>
            <person name="Nakayama A."/>
            <person name="Nishizaka S."/>
            <person name="Nomoto H."/>
            <person name="Ohta F."/>
            <person name="Oishi K."/>
            <person name="Rigoutsos I."/>
            <person name="Sano M."/>
            <person name="Sasaki A."/>
            <person name="Sasakura Y."/>
            <person name="Shoguchi E."/>
            <person name="Shin-i T."/>
            <person name="Spagnuolo A."/>
            <person name="Stainier D."/>
            <person name="Suzuki M.M."/>
            <person name="Tassy O."/>
            <person name="Takatori N."/>
            <person name="Tokuoka M."/>
            <person name="Yagi K."/>
            <person name="Yoshizaki F."/>
            <person name="Wada S."/>
            <person name="Zhang C."/>
            <person name="Hyatt P.D."/>
            <person name="Larimer F."/>
            <person name="Detter C."/>
            <person name="Doggett N."/>
            <person name="Glavina T."/>
            <person name="Hawkins T."/>
            <person name="Richardson P."/>
            <person name="Lucas S."/>
            <person name="Kohara Y."/>
            <person name="Levine M."/>
            <person name="Satoh N."/>
            <person name="Rokhsar D.S."/>
        </authorList>
    </citation>
    <scope>NUCLEOTIDE SEQUENCE [LARGE SCALE GENOMIC DNA]</scope>
</reference>
<organism evidence="2 3">
    <name type="scientific">Ciona intestinalis</name>
    <name type="common">Transparent sea squirt</name>
    <name type="synonym">Ascidia intestinalis</name>
    <dbReference type="NCBI Taxonomy" id="7719"/>
    <lineage>
        <taxon>Eukaryota</taxon>
        <taxon>Metazoa</taxon>
        <taxon>Chordata</taxon>
        <taxon>Tunicata</taxon>
        <taxon>Ascidiacea</taxon>
        <taxon>Phlebobranchia</taxon>
        <taxon>Cionidae</taxon>
        <taxon>Ciona</taxon>
    </lineage>
</organism>
<keyword evidence="3" id="KW-1185">Reference proteome</keyword>
<keyword evidence="1" id="KW-0472">Membrane</keyword>
<evidence type="ECO:0000313" key="3">
    <source>
        <dbReference type="Proteomes" id="UP000008144"/>
    </source>
</evidence>
<dbReference type="Ensembl" id="ENSCINT00000027811.2">
    <property type="protein sequence ID" value="ENSCINP00000027565.2"/>
    <property type="gene ID" value="ENSCING00000025142.1"/>
</dbReference>
<dbReference type="Proteomes" id="UP000008144">
    <property type="component" value="Unassembled WGS sequence"/>
</dbReference>
<dbReference type="AlphaFoldDB" id="F6ZJS9"/>
<proteinExistence type="predicted"/>
<accession>F6ZJS9</accession>
<feature type="transmembrane region" description="Helical" evidence="1">
    <location>
        <begin position="45"/>
        <end position="62"/>
    </location>
</feature>